<comment type="similarity">
    <text evidence="1 6">Belongs to the peptidase A1 family.</text>
</comment>
<keyword evidence="3 6" id="KW-0064">Aspartyl protease</keyword>
<organism evidence="11">
    <name type="scientific">Grosmannia clavigera (strain kw1407 / UAMH 11150)</name>
    <name type="common">Blue stain fungus</name>
    <name type="synonym">Graphiocladiella clavigera</name>
    <dbReference type="NCBI Taxonomy" id="655863"/>
    <lineage>
        <taxon>Eukaryota</taxon>
        <taxon>Fungi</taxon>
        <taxon>Dikarya</taxon>
        <taxon>Ascomycota</taxon>
        <taxon>Pezizomycotina</taxon>
        <taxon>Sordariomycetes</taxon>
        <taxon>Sordariomycetidae</taxon>
        <taxon>Ophiostomatales</taxon>
        <taxon>Ophiostomataceae</taxon>
        <taxon>Leptographium</taxon>
    </lineage>
</organism>
<feature type="active site" evidence="5">
    <location>
        <position position="117"/>
    </location>
</feature>
<keyword evidence="4 6" id="KW-0378">Hydrolase</keyword>
<dbReference type="MEROPS" id="A01.017"/>
<dbReference type="Gene3D" id="2.40.70.10">
    <property type="entry name" value="Acid Proteases"/>
    <property type="match status" value="2"/>
</dbReference>
<dbReference type="PANTHER" id="PTHR47966">
    <property type="entry name" value="BETA-SITE APP-CLEAVING ENZYME, ISOFORM A-RELATED"/>
    <property type="match status" value="1"/>
</dbReference>
<dbReference type="PANTHER" id="PTHR47966:SF2">
    <property type="entry name" value="ASPERGILLOPEPSIN-1-RELATED"/>
    <property type="match status" value="1"/>
</dbReference>
<dbReference type="AlphaFoldDB" id="F0XCI9"/>
<sequence>MPSTTFLTVALAAVSAVSAMPARIGVPVSTSNFSIHQVRNEQFTGHHGPLALAKAYRKYGVALPTDLEAAVAKIQADQAVSRRDTGSATNTPTSDDSEYLTPVQIGTPAQTLHLDFDTGSSDLWVFSTETPSGSVDGQTLYKPASSSSSEKLTGATWKIKYGDDSTSSGDVYTDVVSVGGLSVQSQAVESAKTVSSSFTSDTASSGLLGLAFSSINAVLPDQQNTFFDNAQDSLDSALFTVDLKHGKAGKYNFGYIDSAAHTGSITYTDVDNAKGFWGFTADGYKIGNAAKKGTSISGIADTGTTLLLLPDAVVDAYYAGVSGASYDSSQGGYTFPSSATLPAFTYYVEGVAFTVPASYIKYAAIDSSTYFGGIQSDSSIGFSIFGDVALKAAFVIFDATPKLGFAPKTL</sequence>
<dbReference type="GO" id="GO:0004190">
    <property type="term" value="F:aspartic-type endopeptidase activity"/>
    <property type="evidence" value="ECO:0007669"/>
    <property type="project" value="UniProtKB-KW"/>
</dbReference>
<evidence type="ECO:0000256" key="5">
    <source>
        <dbReference type="PIRSR" id="PIRSR601461-1"/>
    </source>
</evidence>
<dbReference type="InParanoid" id="F0XCI9"/>
<evidence type="ECO:0000256" key="3">
    <source>
        <dbReference type="ARBA" id="ARBA00022750"/>
    </source>
</evidence>
<dbReference type="OrthoDB" id="2747330at2759"/>
<dbReference type="InterPro" id="IPR021109">
    <property type="entry name" value="Peptidase_aspartic_dom_sf"/>
</dbReference>
<dbReference type="PROSITE" id="PS51767">
    <property type="entry name" value="PEPTIDASE_A1"/>
    <property type="match status" value="1"/>
</dbReference>
<dbReference type="Pfam" id="PF00026">
    <property type="entry name" value="Asp"/>
    <property type="match status" value="1"/>
</dbReference>
<feature type="signal peptide" evidence="8">
    <location>
        <begin position="1"/>
        <end position="19"/>
    </location>
</feature>
<keyword evidence="2 6" id="KW-0645">Protease</keyword>
<evidence type="ECO:0000256" key="4">
    <source>
        <dbReference type="ARBA" id="ARBA00022801"/>
    </source>
</evidence>
<dbReference type="SUPFAM" id="SSF50630">
    <property type="entry name" value="Acid proteases"/>
    <property type="match status" value="1"/>
</dbReference>
<evidence type="ECO:0000259" key="9">
    <source>
        <dbReference type="PROSITE" id="PS51767"/>
    </source>
</evidence>
<dbReference type="STRING" id="655863.F0XCI9"/>
<feature type="active site" evidence="5">
    <location>
        <position position="301"/>
    </location>
</feature>
<dbReference type="PROSITE" id="PS00141">
    <property type="entry name" value="ASP_PROTEASE"/>
    <property type="match status" value="1"/>
</dbReference>
<protein>
    <submittedName>
        <fullName evidence="10">Aspartic proteinase</fullName>
    </submittedName>
</protein>
<reference evidence="10 11" key="1">
    <citation type="journal article" date="2011" name="Proc. Natl. Acad. Sci. U.S.A.">
        <title>Genome and transcriptome analyses of the mountain pine beetle-fungal symbiont Grosmannia clavigera, a lodgepole pine pathogen.</title>
        <authorList>
            <person name="DiGuistini S."/>
            <person name="Wang Y."/>
            <person name="Liao N.Y."/>
            <person name="Taylor G."/>
            <person name="Tanguay P."/>
            <person name="Feau N."/>
            <person name="Henrissat B."/>
            <person name="Chan S.K."/>
            <person name="Hesse-Orce U."/>
            <person name="Alamouti S.M."/>
            <person name="Tsui C.K.M."/>
            <person name="Docking R.T."/>
            <person name="Levasseur A."/>
            <person name="Haridas S."/>
            <person name="Robertson G."/>
            <person name="Birol I."/>
            <person name="Holt R.A."/>
            <person name="Marra M.A."/>
            <person name="Hamelin R.C."/>
            <person name="Hirst M."/>
            <person name="Jones S.J.M."/>
            <person name="Bohlmann J."/>
            <person name="Breuil C."/>
        </authorList>
    </citation>
    <scope>NUCLEOTIDE SEQUENCE [LARGE SCALE GENOMIC DNA]</scope>
    <source>
        <strain evidence="11">kw1407 / UAMH 11150</strain>
    </source>
</reference>
<keyword evidence="8" id="KW-0732">Signal</keyword>
<feature type="region of interest" description="Disordered" evidence="7">
    <location>
        <begin position="76"/>
        <end position="98"/>
    </location>
</feature>
<evidence type="ECO:0000313" key="10">
    <source>
        <dbReference type="EMBL" id="EFX03838.1"/>
    </source>
</evidence>
<evidence type="ECO:0000256" key="2">
    <source>
        <dbReference type="ARBA" id="ARBA00022670"/>
    </source>
</evidence>
<feature type="domain" description="Peptidase A1" evidence="9">
    <location>
        <begin position="99"/>
        <end position="406"/>
    </location>
</feature>
<dbReference type="InterPro" id="IPR033121">
    <property type="entry name" value="PEPTIDASE_A1"/>
</dbReference>
<feature type="chain" id="PRO_5003262057" evidence="8">
    <location>
        <begin position="20"/>
        <end position="410"/>
    </location>
</feature>
<evidence type="ECO:0000256" key="7">
    <source>
        <dbReference type="SAM" id="MobiDB-lite"/>
    </source>
</evidence>
<dbReference type="InterPro" id="IPR034163">
    <property type="entry name" value="Aspergillopepsin-like_cat_dom"/>
</dbReference>
<evidence type="ECO:0000256" key="6">
    <source>
        <dbReference type="RuleBase" id="RU000454"/>
    </source>
</evidence>
<evidence type="ECO:0000256" key="1">
    <source>
        <dbReference type="ARBA" id="ARBA00007447"/>
    </source>
</evidence>
<proteinExistence type="inferred from homology"/>
<evidence type="ECO:0000256" key="8">
    <source>
        <dbReference type="SAM" id="SignalP"/>
    </source>
</evidence>
<accession>F0XCI9</accession>
<evidence type="ECO:0000313" key="11">
    <source>
        <dbReference type="Proteomes" id="UP000007796"/>
    </source>
</evidence>
<dbReference type="eggNOG" id="KOG1339">
    <property type="taxonomic scope" value="Eukaryota"/>
</dbReference>
<dbReference type="EMBL" id="GL629765">
    <property type="protein sequence ID" value="EFX03838.1"/>
    <property type="molecule type" value="Genomic_DNA"/>
</dbReference>
<keyword evidence="11" id="KW-1185">Reference proteome</keyword>
<dbReference type="InterPro" id="IPR001969">
    <property type="entry name" value="Aspartic_peptidase_AS"/>
</dbReference>
<name>F0XCI9_GROCL</name>
<dbReference type="GeneID" id="25981228"/>
<gene>
    <name evidence="10" type="ORF">CMQ_766</name>
</gene>
<dbReference type="CDD" id="cd06097">
    <property type="entry name" value="Aspergillopepsin_like"/>
    <property type="match status" value="1"/>
</dbReference>
<dbReference type="FunFam" id="2.40.70.10:FF:000026">
    <property type="entry name" value="Endothiapepsin"/>
    <property type="match status" value="1"/>
</dbReference>
<dbReference type="FunFam" id="2.40.70.10:FF:000024">
    <property type="entry name" value="Endothiapepsin"/>
    <property type="match status" value="1"/>
</dbReference>
<dbReference type="Proteomes" id="UP000007796">
    <property type="component" value="Unassembled WGS sequence"/>
</dbReference>
<dbReference type="HOGENOM" id="CLU_013253_0_1_1"/>
<dbReference type="GO" id="GO:0006508">
    <property type="term" value="P:proteolysis"/>
    <property type="evidence" value="ECO:0007669"/>
    <property type="project" value="UniProtKB-KW"/>
</dbReference>
<dbReference type="RefSeq" id="XP_014173320.1">
    <property type="nucleotide sequence ID" value="XM_014317845.1"/>
</dbReference>
<dbReference type="InterPro" id="IPR001461">
    <property type="entry name" value="Aspartic_peptidase_A1"/>
</dbReference>
<dbReference type="PRINTS" id="PR00792">
    <property type="entry name" value="PEPSIN"/>
</dbReference>